<dbReference type="GeneID" id="73341343"/>
<evidence type="ECO:0000313" key="1">
    <source>
        <dbReference type="EMBL" id="UQC81852.1"/>
    </source>
</evidence>
<accession>A0A9Q8SQT6</accession>
<sequence>MSFAAFTFGCSNFKVNGRLCGAGSCPPAAQTKVFSAFGLDRISPPRRPRCIHRSLARDIIRYFRWSPEGLLASGSFHPQQLYCHYEILAIYITLSSVLTTSLKIKHYRMARVFDLPDYRDPYAEARQQEWHNMFSSLNSYAWGLDTRCLVEVGHHVLGSAENQARTIFEDKRIVFKYTGSNTSSNTSNPVFIIRKYCCPEIDSDPDNRWTETALSMYCKIYVEDSRKTLQNEGIIRGQPEDRFLSLAIFCGHKFPKNKDVELMMVQSLIDQILRLCGLGFFDNDALCTFKSLEVSWLDHHWFVFKRLLRQLPRQMTVICHIDNPAALPVAIFDSFILGKLVALYKEQTELAMKEEKAQFLIIATDPSESGDFRISASVERMGLKVEAFSYFESTEAQSQYHELWNASTAILGGRKERVQTTDPFMVQT</sequence>
<dbReference type="Proteomes" id="UP000830671">
    <property type="component" value="Chromosome 4"/>
</dbReference>
<dbReference type="EMBL" id="CP019476">
    <property type="protein sequence ID" value="UQC81852.1"/>
    <property type="molecule type" value="Genomic_DNA"/>
</dbReference>
<gene>
    <name evidence="1" type="ORF">CLUP02_07338</name>
</gene>
<dbReference type="RefSeq" id="XP_049143476.1">
    <property type="nucleotide sequence ID" value="XM_049286333.1"/>
</dbReference>
<evidence type="ECO:0000313" key="2">
    <source>
        <dbReference type="Proteomes" id="UP000830671"/>
    </source>
</evidence>
<dbReference type="KEGG" id="clup:CLUP02_07338"/>
<organism evidence="1 2">
    <name type="scientific">Colletotrichum lupini</name>
    <dbReference type="NCBI Taxonomy" id="145971"/>
    <lineage>
        <taxon>Eukaryota</taxon>
        <taxon>Fungi</taxon>
        <taxon>Dikarya</taxon>
        <taxon>Ascomycota</taxon>
        <taxon>Pezizomycotina</taxon>
        <taxon>Sordariomycetes</taxon>
        <taxon>Hypocreomycetidae</taxon>
        <taxon>Glomerellales</taxon>
        <taxon>Glomerellaceae</taxon>
        <taxon>Colletotrichum</taxon>
        <taxon>Colletotrichum acutatum species complex</taxon>
    </lineage>
</organism>
<dbReference type="AlphaFoldDB" id="A0A9Q8SQT6"/>
<proteinExistence type="predicted"/>
<name>A0A9Q8SQT6_9PEZI</name>
<protein>
    <submittedName>
        <fullName evidence="1">Uncharacterized protein</fullName>
    </submittedName>
</protein>
<keyword evidence="2" id="KW-1185">Reference proteome</keyword>
<reference evidence="1" key="1">
    <citation type="journal article" date="2021" name="Mol. Plant Microbe Interact.">
        <title>Complete Genome Sequence of the Plant-Pathogenic Fungus Colletotrichum lupini.</title>
        <authorList>
            <person name="Baroncelli R."/>
            <person name="Pensec F."/>
            <person name="Da Lio D."/>
            <person name="Boufleur T."/>
            <person name="Vicente I."/>
            <person name="Sarrocco S."/>
            <person name="Picot A."/>
            <person name="Baraldi E."/>
            <person name="Sukno S."/>
            <person name="Thon M."/>
            <person name="Le Floch G."/>
        </authorList>
    </citation>
    <scope>NUCLEOTIDE SEQUENCE</scope>
    <source>
        <strain evidence="1">IMI 504893</strain>
    </source>
</reference>